<evidence type="ECO:0000256" key="1">
    <source>
        <dbReference type="SAM" id="SignalP"/>
    </source>
</evidence>
<dbReference type="Proteomes" id="UP000735592">
    <property type="component" value="Unassembled WGS sequence"/>
</dbReference>
<sequence length="106" mass="12138">MKSQLITAILFGFVVSPAIAIPQFPKDVQSFIAKRDDCDHFRGEIPDPSEKRRMKEVIRHLNTSCKGSDKALASLRLKYAKDESIISRLRDYEDEIEPHPEKVNPN</sequence>
<dbReference type="RefSeq" id="WP_155433066.1">
    <property type="nucleotide sequence ID" value="NZ_JBHLXK010000001.1"/>
</dbReference>
<evidence type="ECO:0000313" key="2">
    <source>
        <dbReference type="EMBL" id="MTW31720.1"/>
    </source>
</evidence>
<reference evidence="2 3" key="1">
    <citation type="submission" date="2019-11" db="EMBL/GenBank/DDBJ databases">
        <title>Type strains purchased from KCTC, JCM and DSMZ.</title>
        <authorList>
            <person name="Lu H."/>
        </authorList>
    </citation>
    <scope>NUCLEOTIDE SEQUENCE [LARGE SCALE GENOMIC DNA]</scope>
    <source>
        <strain evidence="2 3">DSM 103461</strain>
    </source>
</reference>
<keyword evidence="3" id="KW-1185">Reference proteome</keyword>
<proteinExistence type="predicted"/>
<feature type="signal peptide" evidence="1">
    <location>
        <begin position="1"/>
        <end position="20"/>
    </location>
</feature>
<gene>
    <name evidence="2" type="ORF">GM655_02650</name>
</gene>
<comment type="caution">
    <text evidence="2">The sequence shown here is derived from an EMBL/GenBank/DDBJ whole genome shotgun (WGS) entry which is preliminary data.</text>
</comment>
<name>A0ABW9SIH3_9BURK</name>
<organism evidence="2 3">
    <name type="scientific">Pseudoduganella danionis</name>
    <dbReference type="NCBI Taxonomy" id="1890295"/>
    <lineage>
        <taxon>Bacteria</taxon>
        <taxon>Pseudomonadati</taxon>
        <taxon>Pseudomonadota</taxon>
        <taxon>Betaproteobacteria</taxon>
        <taxon>Burkholderiales</taxon>
        <taxon>Oxalobacteraceae</taxon>
        <taxon>Telluria group</taxon>
        <taxon>Pseudoduganella</taxon>
    </lineage>
</organism>
<keyword evidence="1" id="KW-0732">Signal</keyword>
<protein>
    <submittedName>
        <fullName evidence="2">Uncharacterized protein</fullName>
    </submittedName>
</protein>
<dbReference type="EMBL" id="WNKW01000001">
    <property type="protein sequence ID" value="MTW31720.1"/>
    <property type="molecule type" value="Genomic_DNA"/>
</dbReference>
<feature type="chain" id="PRO_5046010271" evidence="1">
    <location>
        <begin position="21"/>
        <end position="106"/>
    </location>
</feature>
<accession>A0ABW9SIH3</accession>
<evidence type="ECO:0000313" key="3">
    <source>
        <dbReference type="Proteomes" id="UP000735592"/>
    </source>
</evidence>